<name>A0A5C2SS93_9APHY</name>
<protein>
    <submittedName>
        <fullName evidence="1">Uncharacterized protein</fullName>
    </submittedName>
</protein>
<proteinExistence type="predicted"/>
<dbReference type="AlphaFoldDB" id="A0A5C2SS93"/>
<accession>A0A5C2SS93</accession>
<evidence type="ECO:0000313" key="1">
    <source>
        <dbReference type="EMBL" id="RPD66763.1"/>
    </source>
</evidence>
<reference evidence="1" key="1">
    <citation type="journal article" date="2018" name="Genome Biol. Evol.">
        <title>Genomics and development of Lentinus tigrinus, a white-rot wood-decaying mushroom with dimorphic fruiting bodies.</title>
        <authorList>
            <person name="Wu B."/>
            <person name="Xu Z."/>
            <person name="Knudson A."/>
            <person name="Carlson A."/>
            <person name="Chen N."/>
            <person name="Kovaka S."/>
            <person name="LaButti K."/>
            <person name="Lipzen A."/>
            <person name="Pennachio C."/>
            <person name="Riley R."/>
            <person name="Schakwitz W."/>
            <person name="Umezawa K."/>
            <person name="Ohm R.A."/>
            <person name="Grigoriev I.V."/>
            <person name="Nagy L.G."/>
            <person name="Gibbons J."/>
            <person name="Hibbett D."/>
        </authorList>
    </citation>
    <scope>NUCLEOTIDE SEQUENCE [LARGE SCALE GENOMIC DNA]</scope>
    <source>
        <strain evidence="1">ALCF2SS1-6</strain>
    </source>
</reference>
<gene>
    <name evidence="1" type="ORF">L227DRAFT_568984</name>
</gene>
<evidence type="ECO:0000313" key="2">
    <source>
        <dbReference type="Proteomes" id="UP000313359"/>
    </source>
</evidence>
<sequence>MSGICRTPANKDRVCLASALSPGLRASVRCTYNGTYSCVLVVLAKAPVKGVWTHCTIPQRGAKRDAVLTRRQYLRADLIPQYFVAVN</sequence>
<organism evidence="1 2">
    <name type="scientific">Lentinus tigrinus ALCF2SS1-6</name>
    <dbReference type="NCBI Taxonomy" id="1328759"/>
    <lineage>
        <taxon>Eukaryota</taxon>
        <taxon>Fungi</taxon>
        <taxon>Dikarya</taxon>
        <taxon>Basidiomycota</taxon>
        <taxon>Agaricomycotina</taxon>
        <taxon>Agaricomycetes</taxon>
        <taxon>Polyporales</taxon>
        <taxon>Polyporaceae</taxon>
        <taxon>Lentinus</taxon>
    </lineage>
</organism>
<keyword evidence="2" id="KW-1185">Reference proteome</keyword>
<dbReference type="Proteomes" id="UP000313359">
    <property type="component" value="Unassembled WGS sequence"/>
</dbReference>
<dbReference type="EMBL" id="ML122250">
    <property type="protein sequence ID" value="RPD66763.1"/>
    <property type="molecule type" value="Genomic_DNA"/>
</dbReference>